<keyword evidence="2" id="KW-1185">Reference proteome</keyword>
<sequence length="410" mass="44231">MERLITAESGIGSTRELGKYLGMPILQKRINKTTYGEVLEKVSSRLAGWKSKTLSMAGRITLTKSVLFSILVHSMSSSLLSAETLESLDKLSRSFVWGSTVEKRKQHLLASGKVCRPKREGGLGLKEARVMNKALLAKVGWRLLSNKSSLWTKVLRIKYIVGEVHDHSWVVPKSKWSSRWRSIGVGLREVVSRGIGGGAHAFVWRGSLSGYGYGGSGESQSISLDSLSSSYHDKYGEGQANERGNWVTLFSMAVWWELAVEVTKAHEKANVDSRTYGVQAGGVESGLGVGGRFSLVKSKRGSSSILPDGLAAYAFSLYFGFLSLAECPDVVNLIMLEDVSGTAFPLTTCSLLQAFLDGVAEEVSAAVVGLAPQPSSVIEPWTAATRERSMVMVVQGLCLLELGGGRCSAA</sequence>
<gene>
    <name evidence="1" type="ORF">ISN45_Aa08g007260</name>
</gene>
<dbReference type="PANTHER" id="PTHR33116">
    <property type="entry name" value="REVERSE TRANSCRIPTASE ZINC-BINDING DOMAIN-CONTAINING PROTEIN-RELATED-RELATED"/>
    <property type="match status" value="1"/>
</dbReference>
<reference evidence="1 2" key="1">
    <citation type="submission" date="2020-12" db="EMBL/GenBank/DDBJ databases">
        <title>Concerted genomic and epigenomic changes stabilize Arabidopsis allopolyploids.</title>
        <authorList>
            <person name="Chen Z."/>
        </authorList>
    </citation>
    <scope>NUCLEOTIDE SEQUENCE [LARGE SCALE GENOMIC DNA]</scope>
    <source>
        <strain evidence="1">Allo738</strain>
        <tissue evidence="1">Leaf</tissue>
    </source>
</reference>
<evidence type="ECO:0000313" key="1">
    <source>
        <dbReference type="EMBL" id="KAG7533089.1"/>
    </source>
</evidence>
<proteinExistence type="predicted"/>
<accession>A0A8T1XKG5</accession>
<name>A0A8T1XKG5_9BRAS</name>
<evidence type="ECO:0000313" key="2">
    <source>
        <dbReference type="Proteomes" id="UP000694240"/>
    </source>
</evidence>
<comment type="caution">
    <text evidence="1">The sequence shown here is derived from an EMBL/GenBank/DDBJ whole genome shotgun (WGS) entry which is preliminary data.</text>
</comment>
<dbReference type="PANTHER" id="PTHR33116:SF70">
    <property type="entry name" value="NON-LTR RETROELEMENT REVERSE TRANSCRIPTASE-LIKE PROTEIN"/>
    <property type="match status" value="1"/>
</dbReference>
<dbReference type="Proteomes" id="UP000694240">
    <property type="component" value="Chromosome 13"/>
</dbReference>
<dbReference type="EMBL" id="JAEFBK010000013">
    <property type="protein sequence ID" value="KAG7533089.1"/>
    <property type="molecule type" value="Genomic_DNA"/>
</dbReference>
<dbReference type="AlphaFoldDB" id="A0A8T1XKG5"/>
<protein>
    <submittedName>
        <fullName evidence="1">Uncharacterized protein</fullName>
    </submittedName>
</protein>
<organism evidence="1 2">
    <name type="scientific">Arabidopsis thaliana x Arabidopsis arenosa</name>
    <dbReference type="NCBI Taxonomy" id="1240361"/>
    <lineage>
        <taxon>Eukaryota</taxon>
        <taxon>Viridiplantae</taxon>
        <taxon>Streptophyta</taxon>
        <taxon>Embryophyta</taxon>
        <taxon>Tracheophyta</taxon>
        <taxon>Spermatophyta</taxon>
        <taxon>Magnoliopsida</taxon>
        <taxon>eudicotyledons</taxon>
        <taxon>Gunneridae</taxon>
        <taxon>Pentapetalae</taxon>
        <taxon>rosids</taxon>
        <taxon>malvids</taxon>
        <taxon>Brassicales</taxon>
        <taxon>Brassicaceae</taxon>
        <taxon>Camelineae</taxon>
        <taxon>Arabidopsis</taxon>
    </lineage>
</organism>